<dbReference type="EMBL" id="CP144696">
    <property type="protein sequence ID" value="WVZ12844.1"/>
    <property type="molecule type" value="Genomic_DNA"/>
</dbReference>
<reference evidence="1 2" key="1">
    <citation type="journal article" date="2023" name="Life. Sci Alliance">
        <title>Evolutionary insights into 3D genome organization and epigenetic landscape of Vigna mungo.</title>
        <authorList>
            <person name="Junaid A."/>
            <person name="Singh B."/>
            <person name="Bhatia S."/>
        </authorList>
    </citation>
    <scope>NUCLEOTIDE SEQUENCE [LARGE SCALE GENOMIC DNA]</scope>
    <source>
        <strain evidence="1">Urdbean</strain>
    </source>
</reference>
<proteinExistence type="predicted"/>
<protein>
    <submittedName>
        <fullName evidence="1">Uncharacterized protein</fullName>
    </submittedName>
</protein>
<dbReference type="AlphaFoldDB" id="A0AAQ3S245"/>
<keyword evidence="2" id="KW-1185">Reference proteome</keyword>
<dbReference type="InterPro" id="IPR035904">
    <property type="entry name" value="Chorismate_synth_AroC_sf"/>
</dbReference>
<name>A0AAQ3S245_VIGMU</name>
<evidence type="ECO:0000313" key="1">
    <source>
        <dbReference type="EMBL" id="WVZ12844.1"/>
    </source>
</evidence>
<dbReference type="SUPFAM" id="SSF103263">
    <property type="entry name" value="Chorismate synthase, AroC"/>
    <property type="match status" value="1"/>
</dbReference>
<dbReference type="Proteomes" id="UP001374535">
    <property type="component" value="Chromosome 5"/>
</dbReference>
<organism evidence="1 2">
    <name type="scientific">Vigna mungo</name>
    <name type="common">Black gram</name>
    <name type="synonym">Phaseolus mungo</name>
    <dbReference type="NCBI Taxonomy" id="3915"/>
    <lineage>
        <taxon>Eukaryota</taxon>
        <taxon>Viridiplantae</taxon>
        <taxon>Streptophyta</taxon>
        <taxon>Embryophyta</taxon>
        <taxon>Tracheophyta</taxon>
        <taxon>Spermatophyta</taxon>
        <taxon>Magnoliopsida</taxon>
        <taxon>eudicotyledons</taxon>
        <taxon>Gunneridae</taxon>
        <taxon>Pentapetalae</taxon>
        <taxon>rosids</taxon>
        <taxon>fabids</taxon>
        <taxon>Fabales</taxon>
        <taxon>Fabaceae</taxon>
        <taxon>Papilionoideae</taxon>
        <taxon>50 kb inversion clade</taxon>
        <taxon>NPAAA clade</taxon>
        <taxon>indigoferoid/millettioid clade</taxon>
        <taxon>Phaseoleae</taxon>
        <taxon>Vigna</taxon>
    </lineage>
</organism>
<gene>
    <name evidence="1" type="ORF">V8G54_017374</name>
</gene>
<sequence length="457" mass="50600">MLGVDIVKSLPRSTNNSERVLGKRSRTAEALVAFVNLKAGTNNVLQGPFSGCKYACSIASAPSSVVIFSPDNFDEVVLDETKDVLVEIYAACLWLLYLKLHLPVIMSKSFGARDSKLSCNGVNSPPTKLVATLRRLVVRVLSHENGCLLLDCNEMPLAYRPSHADATYDMKHGVRSGASGAVAKKIFKDFSGTEEVPRRSWRKGQQSLPISFSDFMILRFHIISTPPCCKARLEYFYEMGHIFLRIYQEFNEGSEGREVLDAKKGGKLKNRRIAHTAGRCNPDEPEGSSFGRKDAKTHSTHLGGGFWIEWIRTTSHPSEMLSARAFAQQNESYPLSGYSHSELVRCMNDWRGLLSIWESEPLPRALALRVGALCEEGMPLFEDSHSELGSLCEIPMDSLSQCRGLIHVVRVVGGPSVGATWRPIARVKPMAMDLQSSRVKGDEFFLEQTLDGGDVAK</sequence>
<accession>A0AAQ3S245</accession>
<evidence type="ECO:0000313" key="2">
    <source>
        <dbReference type="Proteomes" id="UP001374535"/>
    </source>
</evidence>